<organism evidence="1 2">
    <name type="scientific">Steinernema glaseri</name>
    <dbReference type="NCBI Taxonomy" id="37863"/>
    <lineage>
        <taxon>Eukaryota</taxon>
        <taxon>Metazoa</taxon>
        <taxon>Ecdysozoa</taxon>
        <taxon>Nematoda</taxon>
        <taxon>Chromadorea</taxon>
        <taxon>Rhabditida</taxon>
        <taxon>Tylenchina</taxon>
        <taxon>Panagrolaimomorpha</taxon>
        <taxon>Strongyloidoidea</taxon>
        <taxon>Steinernematidae</taxon>
        <taxon>Steinernema</taxon>
    </lineage>
</organism>
<accession>A0A1I8AJB2</accession>
<dbReference type="WBParaSite" id="L893_g6332.t1">
    <property type="protein sequence ID" value="L893_g6332.t1"/>
    <property type="gene ID" value="L893_g6332"/>
</dbReference>
<reference evidence="2" key="1">
    <citation type="submission" date="2016-11" db="UniProtKB">
        <authorList>
            <consortium name="WormBaseParasite"/>
        </authorList>
    </citation>
    <scope>IDENTIFICATION</scope>
</reference>
<proteinExistence type="predicted"/>
<protein>
    <submittedName>
        <fullName evidence="2">PPC domain-containing protein</fullName>
    </submittedName>
</protein>
<dbReference type="AlphaFoldDB" id="A0A1I8AJB2"/>
<name>A0A1I8AJB2_9BILA</name>
<keyword evidence="1" id="KW-1185">Reference proteome</keyword>
<evidence type="ECO:0000313" key="2">
    <source>
        <dbReference type="WBParaSite" id="L893_g6332.t1"/>
    </source>
</evidence>
<sequence>MAIGYWLPERSSVGSVIKGYGRLVSAFGVHIVTANLAHFVESFRKQRRDHAEAPLSRPTVNNASLRRFDIQSETFVARGDTPLFIAHYRNPREEGAMEGRGRADVDAKSEGALTIVDQSCQEHLTFCVYGLEGKYALQWAVNGESEGPEEMWITRLP</sequence>
<evidence type="ECO:0000313" key="1">
    <source>
        <dbReference type="Proteomes" id="UP000095287"/>
    </source>
</evidence>
<dbReference type="Proteomes" id="UP000095287">
    <property type="component" value="Unplaced"/>
</dbReference>